<accession>A0A8J2KPB6</accession>
<evidence type="ECO:0000256" key="4">
    <source>
        <dbReference type="ARBA" id="ARBA00022692"/>
    </source>
</evidence>
<dbReference type="OrthoDB" id="10044919at2759"/>
<evidence type="ECO:0000313" key="13">
    <source>
        <dbReference type="Proteomes" id="UP000708208"/>
    </source>
</evidence>
<dbReference type="PROSITE" id="PS50262">
    <property type="entry name" value="G_PROTEIN_RECEP_F1_2"/>
    <property type="match status" value="1"/>
</dbReference>
<evidence type="ECO:0000256" key="1">
    <source>
        <dbReference type="ARBA" id="ARBA00004651"/>
    </source>
</evidence>
<dbReference type="GO" id="GO:0005886">
    <property type="term" value="C:plasma membrane"/>
    <property type="evidence" value="ECO:0007669"/>
    <property type="project" value="UniProtKB-SubCell"/>
</dbReference>
<dbReference type="InterPro" id="IPR000276">
    <property type="entry name" value="GPCR_Rhodpsn"/>
</dbReference>
<dbReference type="AlphaFoldDB" id="A0A8J2KPB6"/>
<feature type="transmembrane region" description="Helical" evidence="10">
    <location>
        <begin position="81"/>
        <end position="104"/>
    </location>
</feature>
<dbReference type="GO" id="GO:0004930">
    <property type="term" value="F:G protein-coupled receptor activity"/>
    <property type="evidence" value="ECO:0007669"/>
    <property type="project" value="UniProtKB-KW"/>
</dbReference>
<dbReference type="InterPro" id="IPR017452">
    <property type="entry name" value="GPCR_Rhodpsn_7TM"/>
</dbReference>
<evidence type="ECO:0000313" key="12">
    <source>
        <dbReference type="EMBL" id="CAG7818730.1"/>
    </source>
</evidence>
<feature type="transmembrane region" description="Helical" evidence="10">
    <location>
        <begin position="130"/>
        <end position="152"/>
    </location>
</feature>
<feature type="domain" description="G-protein coupled receptors family 1 profile" evidence="11">
    <location>
        <begin position="1"/>
        <end position="185"/>
    </location>
</feature>
<reference evidence="12" key="1">
    <citation type="submission" date="2021-06" db="EMBL/GenBank/DDBJ databases">
        <authorList>
            <person name="Hodson N. C."/>
            <person name="Mongue J. A."/>
            <person name="Jaron S. K."/>
        </authorList>
    </citation>
    <scope>NUCLEOTIDE SEQUENCE</scope>
</reference>
<keyword evidence="8" id="KW-0675">Receptor</keyword>
<evidence type="ECO:0000256" key="7">
    <source>
        <dbReference type="ARBA" id="ARBA00023136"/>
    </source>
</evidence>
<dbReference type="PANTHER" id="PTHR24228:SF74">
    <property type="entry name" value="G-PROTEIN COUPLED RECEPTORS FAMILY 1 PROFILE DOMAIN-CONTAINING PROTEIN"/>
    <property type="match status" value="1"/>
</dbReference>
<evidence type="ECO:0000256" key="3">
    <source>
        <dbReference type="ARBA" id="ARBA00022475"/>
    </source>
</evidence>
<evidence type="ECO:0000256" key="6">
    <source>
        <dbReference type="ARBA" id="ARBA00023040"/>
    </source>
</evidence>
<evidence type="ECO:0000256" key="10">
    <source>
        <dbReference type="SAM" id="Phobius"/>
    </source>
</evidence>
<dbReference type="Pfam" id="PF00001">
    <property type="entry name" value="7tm_1"/>
    <property type="match status" value="1"/>
</dbReference>
<evidence type="ECO:0000259" key="11">
    <source>
        <dbReference type="PROSITE" id="PS50262"/>
    </source>
</evidence>
<name>A0A8J2KPB6_9HEXA</name>
<feature type="transmembrane region" description="Helical" evidence="10">
    <location>
        <begin position="38"/>
        <end position="60"/>
    </location>
</feature>
<comment type="subcellular location">
    <subcellularLocation>
        <location evidence="1">Cell membrane</location>
        <topology evidence="1">Multi-pass membrane protein</topology>
    </subcellularLocation>
</comment>
<keyword evidence="9" id="KW-0807">Transducer</keyword>
<dbReference type="PROSITE" id="PS00237">
    <property type="entry name" value="G_PROTEIN_RECEP_F1_1"/>
    <property type="match status" value="1"/>
</dbReference>
<feature type="non-terminal residue" evidence="12">
    <location>
        <position position="1"/>
    </location>
</feature>
<feature type="transmembrane region" description="Helical" evidence="10">
    <location>
        <begin position="7"/>
        <end position="26"/>
    </location>
</feature>
<dbReference type="EMBL" id="CAJVCH010429223">
    <property type="protein sequence ID" value="CAG7818730.1"/>
    <property type="molecule type" value="Genomic_DNA"/>
</dbReference>
<keyword evidence="13" id="KW-1185">Reference proteome</keyword>
<dbReference type="Proteomes" id="UP000708208">
    <property type="component" value="Unassembled WGS sequence"/>
</dbReference>
<comment type="similarity">
    <text evidence="2">Belongs to the G-protein coupled receptor 1 family.</text>
</comment>
<keyword evidence="5 10" id="KW-1133">Transmembrane helix</keyword>
<keyword evidence="4 10" id="KW-0812">Transmembrane</keyword>
<dbReference type="PANTHER" id="PTHR24228">
    <property type="entry name" value="B2 BRADYKININ RECEPTOR/ANGIOTENSIN II RECEPTOR"/>
    <property type="match status" value="1"/>
</dbReference>
<evidence type="ECO:0000256" key="9">
    <source>
        <dbReference type="ARBA" id="ARBA00023224"/>
    </source>
</evidence>
<keyword evidence="3" id="KW-1003">Cell membrane</keyword>
<evidence type="ECO:0000256" key="5">
    <source>
        <dbReference type="ARBA" id="ARBA00022989"/>
    </source>
</evidence>
<gene>
    <name evidence="12" type="ORF">AFUS01_LOCUS29214</name>
</gene>
<evidence type="ECO:0000256" key="2">
    <source>
        <dbReference type="ARBA" id="ARBA00010663"/>
    </source>
</evidence>
<organism evidence="12 13">
    <name type="scientific">Allacma fusca</name>
    <dbReference type="NCBI Taxonomy" id="39272"/>
    <lineage>
        <taxon>Eukaryota</taxon>
        <taxon>Metazoa</taxon>
        <taxon>Ecdysozoa</taxon>
        <taxon>Arthropoda</taxon>
        <taxon>Hexapoda</taxon>
        <taxon>Collembola</taxon>
        <taxon>Symphypleona</taxon>
        <taxon>Sminthuridae</taxon>
        <taxon>Allacma</taxon>
    </lineage>
</organism>
<evidence type="ECO:0000256" key="8">
    <source>
        <dbReference type="ARBA" id="ARBA00023170"/>
    </source>
</evidence>
<keyword evidence="6" id="KW-0297">G-protein coupled receptor</keyword>
<keyword evidence="7 10" id="KW-0472">Membrane</keyword>
<comment type="caution">
    <text evidence="12">The sequence shown here is derived from an EMBL/GenBank/DDBJ whole genome shotgun (WGS) entry which is preliminary data.</text>
</comment>
<protein>
    <recommendedName>
        <fullName evidence="11">G-protein coupled receptors family 1 profile domain-containing protein</fullName>
    </recommendedName>
</protein>
<proteinExistence type="inferred from homology"/>
<dbReference type="SUPFAM" id="SSF81321">
    <property type="entry name" value="Family A G protein-coupled receptor-like"/>
    <property type="match status" value="1"/>
</dbReference>
<sequence length="185" mass="21348">MFIINLSGSDLIFACFNLPLAASMFWNRRWVHGDTLCVLFPFFRYGLMAVSIFTVLAITINRYVMIGHPRLYPRIYRTRHLVVMIVLIWVGAFSSLIPTLFQFWGVFQLDTSIGSCSIMKDRYNRSPKEFLFLVAFVLPCLAIIVCYARIFFIVRKATVNSRPHEICSSQANINHHEIDSLSAEQ</sequence>